<gene>
    <name evidence="2" type="ORF">PUV54_11630</name>
</gene>
<dbReference type="EMBL" id="CP118166">
    <property type="protein sequence ID" value="WDI30605.1"/>
    <property type="molecule type" value="Genomic_DNA"/>
</dbReference>
<dbReference type="PROSITE" id="PS51819">
    <property type="entry name" value="VOC"/>
    <property type="match status" value="1"/>
</dbReference>
<evidence type="ECO:0000313" key="2">
    <source>
        <dbReference type="EMBL" id="WDI30605.1"/>
    </source>
</evidence>
<organism evidence="2 3">
    <name type="scientific">Hyphococcus flavus</name>
    <dbReference type="NCBI Taxonomy" id="1866326"/>
    <lineage>
        <taxon>Bacteria</taxon>
        <taxon>Pseudomonadati</taxon>
        <taxon>Pseudomonadota</taxon>
        <taxon>Alphaproteobacteria</taxon>
        <taxon>Parvularculales</taxon>
        <taxon>Parvularculaceae</taxon>
        <taxon>Hyphococcus</taxon>
    </lineage>
</organism>
<dbReference type="Gene3D" id="3.30.720.110">
    <property type="match status" value="1"/>
</dbReference>
<dbReference type="Pfam" id="PF00903">
    <property type="entry name" value="Glyoxalase"/>
    <property type="match status" value="1"/>
</dbReference>
<dbReference type="InterPro" id="IPR029068">
    <property type="entry name" value="Glyas_Bleomycin-R_OHBP_Dase"/>
</dbReference>
<evidence type="ECO:0000313" key="3">
    <source>
        <dbReference type="Proteomes" id="UP001214043"/>
    </source>
</evidence>
<dbReference type="RefSeq" id="WP_274492414.1">
    <property type="nucleotide sequence ID" value="NZ_CP118166.1"/>
</dbReference>
<dbReference type="SUPFAM" id="SSF54593">
    <property type="entry name" value="Glyoxalase/Bleomycin resistance protein/Dihydroxybiphenyl dioxygenase"/>
    <property type="match status" value="1"/>
</dbReference>
<dbReference type="Proteomes" id="UP001214043">
    <property type="component" value="Chromosome"/>
</dbReference>
<protein>
    <submittedName>
        <fullName evidence="2">VOC family protein</fullName>
    </submittedName>
</protein>
<dbReference type="InterPro" id="IPR004360">
    <property type="entry name" value="Glyas_Fos-R_dOase_dom"/>
</dbReference>
<dbReference type="InterPro" id="IPR037523">
    <property type="entry name" value="VOC_core"/>
</dbReference>
<evidence type="ECO:0000259" key="1">
    <source>
        <dbReference type="PROSITE" id="PS51819"/>
    </source>
</evidence>
<dbReference type="PANTHER" id="PTHR34109:SF1">
    <property type="entry name" value="VOC DOMAIN-CONTAINING PROTEIN"/>
    <property type="match status" value="1"/>
</dbReference>
<accession>A0AAE9ZC00</accession>
<dbReference type="KEGG" id="hfl:PUV54_11630"/>
<sequence>MTSWKSPNRSVVTPIIMVKDAMKTMDFVSEVFGGEVVGEPLMRGDGSLWNAEVKIGDTNIMFNAPPEGHEIPGFIYVHVADADATFEKAVAAGAEPIMKPMEQFYGEYDGGFKDKQGNIWWVSTHRKVLPPGEIEKAAREFEAQMAKQS</sequence>
<keyword evidence="3" id="KW-1185">Reference proteome</keyword>
<dbReference type="PANTHER" id="PTHR34109">
    <property type="entry name" value="BNAUNNG04460D PROTEIN-RELATED"/>
    <property type="match status" value="1"/>
</dbReference>
<reference evidence="2" key="1">
    <citation type="submission" date="2023-02" db="EMBL/GenBank/DDBJ databases">
        <title>Genome sequence of Hyphococcus flavus.</title>
        <authorList>
            <person name="Rong J.-C."/>
            <person name="Zhao Q."/>
            <person name="Yi M."/>
            <person name="Wu J.-Y."/>
        </authorList>
    </citation>
    <scope>NUCLEOTIDE SEQUENCE</scope>
    <source>
        <strain evidence="2">MCCC 1K03223</strain>
    </source>
</reference>
<name>A0AAE9ZC00_9PROT</name>
<feature type="domain" description="VOC" evidence="1">
    <location>
        <begin position="10"/>
        <end position="125"/>
    </location>
</feature>
<proteinExistence type="predicted"/>
<dbReference type="Gene3D" id="3.30.720.120">
    <property type="match status" value="1"/>
</dbReference>
<dbReference type="AlphaFoldDB" id="A0AAE9ZC00"/>